<comment type="pathway">
    <text evidence="1">Cofactor biosynthesis; adenosylcobalamin biosynthesis.</text>
</comment>
<keyword evidence="3 4" id="KW-0560">Oxidoreductase</keyword>
<dbReference type="UniPathway" id="UPA00148"/>
<evidence type="ECO:0000313" key="5">
    <source>
        <dbReference type="Proteomes" id="UP000535415"/>
    </source>
</evidence>
<dbReference type="InterPro" id="IPR003723">
    <property type="entry name" value="Precorrin-6x_reduct"/>
</dbReference>
<evidence type="ECO:0000256" key="1">
    <source>
        <dbReference type="ARBA" id="ARBA00004953"/>
    </source>
</evidence>
<dbReference type="RefSeq" id="WP_183527169.1">
    <property type="nucleotide sequence ID" value="NZ_JACIJM010000003.1"/>
</dbReference>
<dbReference type="PANTHER" id="PTHR36925">
    <property type="entry name" value="COBALT-PRECORRIN-6A REDUCTASE"/>
    <property type="match status" value="1"/>
</dbReference>
<evidence type="ECO:0000256" key="2">
    <source>
        <dbReference type="ARBA" id="ARBA00022573"/>
    </source>
</evidence>
<dbReference type="NCBIfam" id="NF005968">
    <property type="entry name" value="PRK08057.1-2"/>
    <property type="match status" value="1"/>
</dbReference>
<dbReference type="Proteomes" id="UP000535415">
    <property type="component" value="Unassembled WGS sequence"/>
</dbReference>
<dbReference type="PANTHER" id="PTHR36925:SF1">
    <property type="entry name" value="COBALT-PRECORRIN-6A REDUCTASE"/>
    <property type="match status" value="1"/>
</dbReference>
<reference evidence="4 5" key="1">
    <citation type="submission" date="2020-08" db="EMBL/GenBank/DDBJ databases">
        <title>Genomic Encyclopedia of Type Strains, Phase IV (KMG-IV): sequencing the most valuable type-strain genomes for metagenomic binning, comparative biology and taxonomic classification.</title>
        <authorList>
            <person name="Goeker M."/>
        </authorList>
    </citation>
    <scope>NUCLEOTIDE SEQUENCE [LARGE SCALE GENOMIC DNA]</scope>
    <source>
        <strain evidence="4 5">DSM 101064</strain>
    </source>
</reference>
<name>A0A7W9BJD3_9RHOB</name>
<dbReference type="GO" id="GO:0009236">
    <property type="term" value="P:cobalamin biosynthetic process"/>
    <property type="evidence" value="ECO:0007669"/>
    <property type="project" value="UniProtKB-UniPathway"/>
</dbReference>
<dbReference type="Pfam" id="PF02571">
    <property type="entry name" value="CbiJ"/>
    <property type="match status" value="1"/>
</dbReference>
<dbReference type="PROSITE" id="PS51014">
    <property type="entry name" value="COBK_CBIJ"/>
    <property type="match status" value="1"/>
</dbReference>
<dbReference type="EMBL" id="JACIJM010000003">
    <property type="protein sequence ID" value="MBB5721638.1"/>
    <property type="molecule type" value="Genomic_DNA"/>
</dbReference>
<evidence type="ECO:0000256" key="3">
    <source>
        <dbReference type="ARBA" id="ARBA00023002"/>
    </source>
</evidence>
<gene>
    <name evidence="4" type="ORF">FHS72_001250</name>
</gene>
<dbReference type="EC" id="1.3.1.54" evidence="4"/>
<protein>
    <submittedName>
        <fullName evidence="4">Precorrin-6A/cobalt-precorrin-6A reductase</fullName>
        <ecNumber evidence="4">1.3.1.106</ecNumber>
        <ecNumber evidence="4">1.3.1.54</ecNumber>
    </submittedName>
</protein>
<dbReference type="NCBIfam" id="TIGR00715">
    <property type="entry name" value="precor6x_red"/>
    <property type="match status" value="1"/>
</dbReference>
<organism evidence="4 5">
    <name type="scientific">Yoonia ponticola</name>
    <dbReference type="NCBI Taxonomy" id="1524255"/>
    <lineage>
        <taxon>Bacteria</taxon>
        <taxon>Pseudomonadati</taxon>
        <taxon>Pseudomonadota</taxon>
        <taxon>Alphaproteobacteria</taxon>
        <taxon>Rhodobacterales</taxon>
        <taxon>Paracoccaceae</taxon>
        <taxon>Yoonia</taxon>
    </lineage>
</organism>
<sequence>MTLLLLAGTGEAKDIARGLADAGVTAIASLAGATRAPKPLALETRIGGFGGADGFRSYLAEAGITAVLDATHPFAHQITDRTAQICAESNLPYIQFLRPTWTPEAGDNWTQIDREEDAAAHFIAGQTVFLGTGRQTLDRFANVADCRIICRQIDPPTGPFPFAGGEFLVGRPPFPVADEVALFKRLGVDWLVVKNAGGERSRTKLVAARDLNIPVLMIRRPPMPDGPKVETVDDALAWAAAL</sequence>
<comment type="caution">
    <text evidence="4">The sequence shown here is derived from an EMBL/GenBank/DDBJ whole genome shotgun (WGS) entry which is preliminary data.</text>
</comment>
<proteinExistence type="predicted"/>
<keyword evidence="2" id="KW-0169">Cobalamin biosynthesis</keyword>
<accession>A0A7W9BJD3</accession>
<dbReference type="AlphaFoldDB" id="A0A7W9BJD3"/>
<keyword evidence="5" id="KW-1185">Reference proteome</keyword>
<evidence type="ECO:0000313" key="4">
    <source>
        <dbReference type="EMBL" id="MBB5721638.1"/>
    </source>
</evidence>
<dbReference type="GO" id="GO:0016994">
    <property type="term" value="F:precorrin-6A reductase activity"/>
    <property type="evidence" value="ECO:0007669"/>
    <property type="project" value="UniProtKB-EC"/>
</dbReference>
<dbReference type="EC" id="1.3.1.106" evidence="4"/>